<reference evidence="5 6" key="1">
    <citation type="submission" date="2015-07" db="EMBL/GenBank/DDBJ databases">
        <title>Genome sequence of Ornatilinea apprima DSM 23815.</title>
        <authorList>
            <person name="Hemp J."/>
            <person name="Ward L.M."/>
            <person name="Pace L.A."/>
            <person name="Fischer W.W."/>
        </authorList>
    </citation>
    <scope>NUCLEOTIDE SEQUENCE [LARGE SCALE GENOMIC DNA]</scope>
    <source>
        <strain evidence="5 6">P3M-1</strain>
    </source>
</reference>
<protein>
    <recommendedName>
        <fullName evidence="7">UbiD family decarboxylase</fullName>
    </recommendedName>
</protein>
<dbReference type="NCBIfam" id="TIGR00148">
    <property type="entry name" value="UbiD family decarboxylase"/>
    <property type="match status" value="1"/>
</dbReference>
<dbReference type="PANTHER" id="PTHR30108">
    <property type="entry name" value="3-OCTAPRENYL-4-HYDROXYBENZOATE CARBOXY-LYASE-RELATED"/>
    <property type="match status" value="1"/>
</dbReference>
<dbReference type="Proteomes" id="UP000050417">
    <property type="component" value="Unassembled WGS sequence"/>
</dbReference>
<gene>
    <name evidence="5" type="ORF">ADN00_07985</name>
</gene>
<proteinExistence type="inferred from homology"/>
<name>A0A0P6XCF2_9CHLR</name>
<evidence type="ECO:0000256" key="1">
    <source>
        <dbReference type="ARBA" id="ARBA00010021"/>
    </source>
</evidence>
<dbReference type="EMBL" id="LGCL01000021">
    <property type="protein sequence ID" value="KPL77910.1"/>
    <property type="molecule type" value="Genomic_DNA"/>
</dbReference>
<evidence type="ECO:0000259" key="3">
    <source>
        <dbReference type="Pfam" id="PF01977"/>
    </source>
</evidence>
<dbReference type="GO" id="GO:0016831">
    <property type="term" value="F:carboxy-lyase activity"/>
    <property type="evidence" value="ECO:0007669"/>
    <property type="project" value="InterPro"/>
</dbReference>
<dbReference type="PANTHER" id="PTHR30108:SF21">
    <property type="entry name" value="4-HYDROXYBENZOATE DECARBOXYLASE"/>
    <property type="match status" value="1"/>
</dbReference>
<dbReference type="SUPFAM" id="SSF143968">
    <property type="entry name" value="UbiD C-terminal domain-like"/>
    <property type="match status" value="1"/>
</dbReference>
<feature type="domain" description="3-octaprenyl-4-hydroxybenzoate carboxy-lyase-like C-terminal" evidence="4">
    <location>
        <begin position="270"/>
        <end position="391"/>
    </location>
</feature>
<dbReference type="InterPro" id="IPR048304">
    <property type="entry name" value="UbiD_Rift_dom"/>
</dbReference>
<dbReference type="SUPFAM" id="SSF50475">
    <property type="entry name" value="FMN-binding split barrel"/>
    <property type="match status" value="1"/>
</dbReference>
<dbReference type="GO" id="GO:0005737">
    <property type="term" value="C:cytoplasm"/>
    <property type="evidence" value="ECO:0007669"/>
    <property type="project" value="TreeGrafter"/>
</dbReference>
<evidence type="ECO:0000313" key="5">
    <source>
        <dbReference type="EMBL" id="KPL77910.1"/>
    </source>
</evidence>
<accession>A0A0P6XCF2</accession>
<evidence type="ECO:0008006" key="7">
    <source>
        <dbReference type="Google" id="ProtNLM"/>
    </source>
</evidence>
<dbReference type="Gene3D" id="3.40.1670.10">
    <property type="entry name" value="UbiD C-terminal domain-like"/>
    <property type="match status" value="1"/>
</dbReference>
<sequence length="421" mass="46633">MLEVSAPISKTYQIAGVLKQIEPRPAIFSHVIESKFPVMGNLFCSKASFASYFGVPVHQIIPLLAGAIENRSACERVSAAPCQEVVNLSPDLDELPILRHCEKDGGNYISSGVFVTRHPQYGQNLDFHRCMQLSKTEMSVRVVKSRHFDAFLEDLRDLDVAICIGNAPNVLAAAATSVELGVDELEIANALEPLQVVKAKTVDVWVPAECEFVIEGTVHLDRLREEGPFVDLTETYDIVRQQPVLEVKAITHRRDAIWHALLPGALEHKLLMGMPREPTIFRKVNQVARCLDVNISPGGTSWLHAIVQIDKQHEDDGRKAIEAAFAGHTSCKHVFVVDSDIDIYNPLEVEWAMATRFQGDRDLIIKPPSPGSSLDPSAEPGTKNTTRVGFDLTKPLETQGKSFDRAAFPQVDLNQFVKDTQ</sequence>
<dbReference type="AlphaFoldDB" id="A0A0P6XCF2"/>
<dbReference type="InterPro" id="IPR049381">
    <property type="entry name" value="UbiD-like_C"/>
</dbReference>
<evidence type="ECO:0000256" key="2">
    <source>
        <dbReference type="SAM" id="MobiDB-lite"/>
    </source>
</evidence>
<dbReference type="Pfam" id="PF01977">
    <property type="entry name" value="UbiD"/>
    <property type="match status" value="1"/>
</dbReference>
<dbReference type="Pfam" id="PF20696">
    <property type="entry name" value="UbiD_C"/>
    <property type="match status" value="1"/>
</dbReference>
<dbReference type="STRING" id="1134406.ADN00_07985"/>
<keyword evidence="6" id="KW-1185">Reference proteome</keyword>
<comment type="caution">
    <text evidence="5">The sequence shown here is derived from an EMBL/GenBank/DDBJ whole genome shotgun (WGS) entry which is preliminary data.</text>
</comment>
<feature type="region of interest" description="Disordered" evidence="2">
    <location>
        <begin position="362"/>
        <end position="391"/>
    </location>
</feature>
<comment type="similarity">
    <text evidence="1">Belongs to the UbiD family.</text>
</comment>
<evidence type="ECO:0000313" key="6">
    <source>
        <dbReference type="Proteomes" id="UP000050417"/>
    </source>
</evidence>
<feature type="domain" description="3-octaprenyl-4-hydroxybenzoate carboxy-lyase-like Rift-related" evidence="3">
    <location>
        <begin position="77"/>
        <end position="264"/>
    </location>
</feature>
<organism evidence="5 6">
    <name type="scientific">Ornatilinea apprima</name>
    <dbReference type="NCBI Taxonomy" id="1134406"/>
    <lineage>
        <taxon>Bacteria</taxon>
        <taxon>Bacillati</taxon>
        <taxon>Chloroflexota</taxon>
        <taxon>Anaerolineae</taxon>
        <taxon>Anaerolineales</taxon>
        <taxon>Anaerolineaceae</taxon>
        <taxon>Ornatilinea</taxon>
    </lineage>
</organism>
<evidence type="ECO:0000259" key="4">
    <source>
        <dbReference type="Pfam" id="PF20696"/>
    </source>
</evidence>
<dbReference type="InterPro" id="IPR002830">
    <property type="entry name" value="UbiD"/>
</dbReference>